<comment type="pathway">
    <text evidence="2">Secondary metabolite metabolism; methylglyoxal degradation; (R)-lactate from methylglyoxal: step 1/2.</text>
</comment>
<dbReference type="STRING" id="71139.A0A059CKZ3"/>
<evidence type="ECO:0000259" key="11">
    <source>
        <dbReference type="PROSITE" id="PS51819"/>
    </source>
</evidence>
<dbReference type="GO" id="GO:0004462">
    <property type="term" value="F:lactoylglutathione lyase activity"/>
    <property type="evidence" value="ECO:0000318"/>
    <property type="project" value="GO_Central"/>
</dbReference>
<protein>
    <recommendedName>
        <fullName evidence="4">lactoylglutathione lyase</fullName>
        <ecNumber evidence="4">4.4.1.5</ecNumber>
    </recommendedName>
    <alternativeName>
        <fullName evidence="7">Glyoxalase I</fullName>
    </alternativeName>
</protein>
<feature type="domain" description="VOC" evidence="11">
    <location>
        <begin position="125"/>
        <end position="248"/>
    </location>
</feature>
<feature type="binding site" evidence="10">
    <location>
        <position position="196"/>
    </location>
    <ligand>
        <name>Zn(2+)</name>
        <dbReference type="ChEBI" id="CHEBI:29105"/>
        <note>ligand shared between dimeric partners</note>
    </ligand>
</feature>
<evidence type="ECO:0000256" key="4">
    <source>
        <dbReference type="ARBA" id="ARBA00012081"/>
    </source>
</evidence>
<comment type="cofactor">
    <cofactor evidence="10">
        <name>Zn(2+)</name>
        <dbReference type="ChEBI" id="CHEBI:29105"/>
    </cofactor>
    <text evidence="10">Binds 1 zinc ion per subunit. In the homodimer, two zinc ions are bound between subunits.</text>
</comment>
<dbReference type="GO" id="GO:0046872">
    <property type="term" value="F:metal ion binding"/>
    <property type="evidence" value="ECO:0007669"/>
    <property type="project" value="UniProtKB-KW"/>
</dbReference>
<dbReference type="eggNOG" id="KOG2943">
    <property type="taxonomic scope" value="Eukaryota"/>
</dbReference>
<evidence type="ECO:0000256" key="7">
    <source>
        <dbReference type="ARBA" id="ARBA00030537"/>
    </source>
</evidence>
<feature type="domain" description="VOC" evidence="11">
    <location>
        <begin position="254"/>
        <end position="378"/>
    </location>
</feature>
<dbReference type="SUPFAM" id="SSF54593">
    <property type="entry name" value="Glyoxalase/Bleomycin resistance protein/Dihydroxybiphenyl dioxygenase"/>
    <property type="match status" value="2"/>
</dbReference>
<dbReference type="AlphaFoldDB" id="A0A059CKZ3"/>
<dbReference type="UniPathway" id="UPA00619">
    <property type="reaction ID" value="UER00675"/>
</dbReference>
<dbReference type="InParanoid" id="A0A059CKZ3"/>
<evidence type="ECO:0000256" key="1">
    <source>
        <dbReference type="ARBA" id="ARBA00003610"/>
    </source>
</evidence>
<gene>
    <name evidence="12" type="ORF">EUGRSUZ_C00588</name>
</gene>
<comment type="similarity">
    <text evidence="3">Belongs to the glyoxalase I family.</text>
</comment>
<dbReference type="PROSITE" id="PS51819">
    <property type="entry name" value="VOC"/>
    <property type="match status" value="2"/>
</dbReference>
<feature type="non-terminal residue" evidence="12">
    <location>
        <position position="1"/>
    </location>
</feature>
<feature type="binding site" evidence="10">
    <location>
        <position position="244"/>
    </location>
    <ligand>
        <name>Zn(2+)</name>
        <dbReference type="ChEBI" id="CHEBI:29105"/>
        <note>ligand shared between dimeric partners</note>
    </ligand>
</feature>
<dbReference type="GO" id="GO:0005737">
    <property type="term" value="C:cytoplasm"/>
    <property type="evidence" value="ECO:0000318"/>
    <property type="project" value="GO_Central"/>
</dbReference>
<dbReference type="Pfam" id="PF00903">
    <property type="entry name" value="Glyoxalase"/>
    <property type="match status" value="2"/>
</dbReference>
<dbReference type="InterPro" id="IPR037523">
    <property type="entry name" value="VOC_core"/>
</dbReference>
<evidence type="ECO:0000256" key="10">
    <source>
        <dbReference type="PIRSR" id="PIRSR604361-3"/>
    </source>
</evidence>
<dbReference type="NCBIfam" id="TIGR00068">
    <property type="entry name" value="glyox_I"/>
    <property type="match status" value="1"/>
</dbReference>
<sequence>DFCFRSSVTKQVQICSAMLTMITVLVPSPFSLPRKHSFSSRCSFKLCCSDNRSNESSCSNFSRRLALFQLGTAIPQSQVLGVKASELLRPAESTTKTNNIGNVAEMNSNLTEDSALRWAKKDKRRMLHAVYRVGDLDKTIKFYTECFGMKLLRKRDIPEERYSNAFLGYGPEDSHFTVELTYNYGTDKYNVGNGLHFGITLDDVAKAVNLVKAKGGKVIKESVLLDGNSKIITYVEDPDGYKFELSEAATTPEPLHHVKLCVGNLDRSINFYKKAFGMDLLSKQDNPEYKYSEVTLGYGPEDTNPVLKLTYNYGVTVYDKGDGYAQIAIGTDDVYKTAEAIKLFDGIIALEPGPLPGINTKITACLDPDGWKSVFVDNVDFLKELE</sequence>
<evidence type="ECO:0000256" key="2">
    <source>
        <dbReference type="ARBA" id="ARBA00005008"/>
    </source>
</evidence>
<evidence type="ECO:0000256" key="6">
    <source>
        <dbReference type="ARBA" id="ARBA00023239"/>
    </source>
</evidence>
<feature type="binding site" evidence="10">
    <location>
        <position position="179"/>
    </location>
    <ligand>
        <name>Zn(2+)</name>
        <dbReference type="ChEBI" id="CHEBI:29105"/>
        <note>ligand shared between dimeric partners</note>
    </ligand>
</feature>
<dbReference type="InterPro" id="IPR004361">
    <property type="entry name" value="Glyoxalase_1"/>
</dbReference>
<dbReference type="EMBL" id="KK198755">
    <property type="protein sequence ID" value="KCW79143.1"/>
    <property type="molecule type" value="Genomic_DNA"/>
</dbReference>
<keyword evidence="6" id="KW-0456">Lyase</keyword>
<comment type="catalytic activity">
    <reaction evidence="8">
        <text>(R)-S-lactoylglutathione = methylglyoxal + glutathione</text>
        <dbReference type="Rhea" id="RHEA:19069"/>
        <dbReference type="ChEBI" id="CHEBI:17158"/>
        <dbReference type="ChEBI" id="CHEBI:57474"/>
        <dbReference type="ChEBI" id="CHEBI:57925"/>
        <dbReference type="EC" id="4.4.1.5"/>
    </reaction>
</comment>
<keyword evidence="5 10" id="KW-0479">Metal-binding</keyword>
<dbReference type="GO" id="GO:0019243">
    <property type="term" value="P:methylglyoxal catabolic process to D-lactate via S-lactoyl-glutathione"/>
    <property type="evidence" value="ECO:0000318"/>
    <property type="project" value="GO_Central"/>
</dbReference>
<evidence type="ECO:0000256" key="3">
    <source>
        <dbReference type="ARBA" id="ARBA00010363"/>
    </source>
</evidence>
<dbReference type="InterPro" id="IPR004360">
    <property type="entry name" value="Glyas_Fos-R_dOase_dom"/>
</dbReference>
<feature type="active site" description="Proton donor/acceptor" evidence="9">
    <location>
        <position position="244"/>
    </location>
</feature>
<proteinExistence type="inferred from homology"/>
<dbReference type="PROSITE" id="PS00934">
    <property type="entry name" value="GLYOXALASE_I_1"/>
    <property type="match status" value="1"/>
</dbReference>
<reference evidence="12" key="1">
    <citation type="submission" date="2013-07" db="EMBL/GenBank/DDBJ databases">
        <title>The genome of Eucalyptus grandis.</title>
        <authorList>
            <person name="Schmutz J."/>
            <person name="Hayes R."/>
            <person name="Myburg A."/>
            <person name="Tuskan G."/>
            <person name="Grattapaglia D."/>
            <person name="Rokhsar D.S."/>
        </authorList>
    </citation>
    <scope>NUCLEOTIDE SEQUENCE</scope>
    <source>
        <tissue evidence="12">Leaf extractions</tissue>
    </source>
</reference>
<evidence type="ECO:0000256" key="5">
    <source>
        <dbReference type="ARBA" id="ARBA00022723"/>
    </source>
</evidence>
<accession>A0A059CKZ3</accession>
<evidence type="ECO:0000313" key="12">
    <source>
        <dbReference type="EMBL" id="KCW79143.1"/>
    </source>
</evidence>
<dbReference type="InterPro" id="IPR018146">
    <property type="entry name" value="Glyoxalase_1_CS"/>
</dbReference>
<dbReference type="PANTHER" id="PTHR46036:SF15">
    <property type="entry name" value="LACTOYLGLUTATHIONE LYASE"/>
    <property type="match status" value="1"/>
</dbReference>
<name>A0A059CKZ3_EUCGR</name>
<dbReference type="OMA" id="VQICSAM"/>
<evidence type="ECO:0000256" key="8">
    <source>
        <dbReference type="ARBA" id="ARBA00048273"/>
    </source>
</evidence>
<comment type="function">
    <text evidence="1">Catalyzes the conversion of hemimercaptal, formed from methylglyoxal and glutathione, to S-lactoylglutathione.</text>
</comment>
<evidence type="ECO:0000256" key="9">
    <source>
        <dbReference type="PIRSR" id="PIRSR604361-1"/>
    </source>
</evidence>
<dbReference type="InterPro" id="IPR029068">
    <property type="entry name" value="Glyas_Bleomycin-R_OHBP_Dase"/>
</dbReference>
<organism evidence="12">
    <name type="scientific">Eucalyptus grandis</name>
    <name type="common">Flooded gum</name>
    <dbReference type="NCBI Taxonomy" id="71139"/>
    <lineage>
        <taxon>Eukaryota</taxon>
        <taxon>Viridiplantae</taxon>
        <taxon>Streptophyta</taxon>
        <taxon>Embryophyta</taxon>
        <taxon>Tracheophyta</taxon>
        <taxon>Spermatophyta</taxon>
        <taxon>Magnoliopsida</taxon>
        <taxon>eudicotyledons</taxon>
        <taxon>Gunneridae</taxon>
        <taxon>Pentapetalae</taxon>
        <taxon>rosids</taxon>
        <taxon>malvids</taxon>
        <taxon>Myrtales</taxon>
        <taxon>Myrtaceae</taxon>
        <taxon>Myrtoideae</taxon>
        <taxon>Eucalypteae</taxon>
        <taxon>Eucalyptus</taxon>
    </lineage>
</organism>
<dbReference type="EC" id="4.4.1.5" evidence="4"/>
<dbReference type="Gramene" id="KCW79143">
    <property type="protein sequence ID" value="KCW79143"/>
    <property type="gene ID" value="EUGRSUZ_C00588"/>
</dbReference>
<dbReference type="Gene3D" id="3.10.180.10">
    <property type="entry name" value="2,3-Dihydroxybiphenyl 1,2-Dioxygenase, domain 1"/>
    <property type="match status" value="2"/>
</dbReference>
<dbReference type="PANTHER" id="PTHR46036">
    <property type="entry name" value="LACTOYLGLUTATHIONE LYASE"/>
    <property type="match status" value="1"/>
</dbReference>
<keyword evidence="10" id="KW-0862">Zinc</keyword>